<organism evidence="1 2">
    <name type="scientific">Rothia nasimurium</name>
    <dbReference type="NCBI Taxonomy" id="85336"/>
    <lineage>
        <taxon>Bacteria</taxon>
        <taxon>Bacillati</taxon>
        <taxon>Actinomycetota</taxon>
        <taxon>Actinomycetes</taxon>
        <taxon>Micrococcales</taxon>
        <taxon>Micrococcaceae</taxon>
        <taxon>Rothia</taxon>
    </lineage>
</organism>
<evidence type="ECO:0000313" key="1">
    <source>
        <dbReference type="EMBL" id="TFU20641.1"/>
    </source>
</evidence>
<dbReference type="EMBL" id="SPQC01000051">
    <property type="protein sequence ID" value="TFU20641.1"/>
    <property type="molecule type" value="Genomic_DNA"/>
</dbReference>
<proteinExistence type="predicted"/>
<dbReference type="RefSeq" id="WP_135013774.1">
    <property type="nucleotide sequence ID" value="NZ_JADGLK010000051.1"/>
</dbReference>
<sequence length="146" mass="15312">MSSNAIGTTILGPGVLTLGSASSLHTMSNQVTSVKLVPKVDKDKGLTVLSGLKKGGARSESWTLEGKFIFDLGTADSTSDFLFENRGKDMPFTFTPATAREVTFTGTVTIESSDIGGDVDVDNQEVDFSFELVGEPTKKRTAAAGG</sequence>
<dbReference type="Proteomes" id="UP000297951">
    <property type="component" value="Unassembled WGS sequence"/>
</dbReference>
<accession>A0A4Y9F0Z5</accession>
<evidence type="ECO:0008006" key="3">
    <source>
        <dbReference type="Google" id="ProtNLM"/>
    </source>
</evidence>
<dbReference type="OrthoDB" id="3235220at2"/>
<evidence type="ECO:0000313" key="2">
    <source>
        <dbReference type="Proteomes" id="UP000297951"/>
    </source>
</evidence>
<protein>
    <recommendedName>
        <fullName evidence="3">Phage tail protein</fullName>
    </recommendedName>
</protein>
<comment type="caution">
    <text evidence="1">The sequence shown here is derived from an EMBL/GenBank/DDBJ whole genome shotgun (WGS) entry which is preliminary data.</text>
</comment>
<dbReference type="AlphaFoldDB" id="A0A4Y9F0Z5"/>
<name>A0A4Y9F0Z5_9MICC</name>
<reference evidence="1 2" key="1">
    <citation type="submission" date="2019-03" db="EMBL/GenBank/DDBJ databases">
        <title>Diversity of the mouse oral microbiome.</title>
        <authorList>
            <person name="Joseph S."/>
            <person name="Aduse-Opoku J."/>
            <person name="Curtis M."/>
            <person name="Wade W."/>
            <person name="Hashim A."/>
        </authorList>
    </citation>
    <scope>NUCLEOTIDE SEQUENCE [LARGE SCALE GENOMIC DNA]</scope>
    <source>
        <strain evidence="2">irhom_31</strain>
    </source>
</reference>
<gene>
    <name evidence="1" type="ORF">E4U03_10965</name>
</gene>